<protein>
    <submittedName>
        <fullName evidence="1">DNA binding</fullName>
    </submittedName>
</protein>
<dbReference type="EMBL" id="CM051401">
    <property type="protein sequence ID" value="KAJ4713716.1"/>
    <property type="molecule type" value="Genomic_DNA"/>
</dbReference>
<evidence type="ECO:0000313" key="2">
    <source>
        <dbReference type="Proteomes" id="UP001164539"/>
    </source>
</evidence>
<reference evidence="1 2" key="1">
    <citation type="journal article" date="2023" name="Science">
        <title>Complex scaffold remodeling in plant triterpene biosynthesis.</title>
        <authorList>
            <person name="De La Pena R."/>
            <person name="Hodgson H."/>
            <person name="Liu J.C."/>
            <person name="Stephenson M.J."/>
            <person name="Martin A.C."/>
            <person name="Owen C."/>
            <person name="Harkess A."/>
            <person name="Leebens-Mack J."/>
            <person name="Jimenez L.E."/>
            <person name="Osbourn A."/>
            <person name="Sattely E.S."/>
        </authorList>
    </citation>
    <scope>NUCLEOTIDE SEQUENCE [LARGE SCALE GENOMIC DNA]</scope>
    <source>
        <strain evidence="2">cv. JPN11</strain>
        <tissue evidence="1">Leaf</tissue>
    </source>
</reference>
<name>A0ACC1XRC6_MELAZ</name>
<dbReference type="Proteomes" id="UP001164539">
    <property type="component" value="Chromosome 8"/>
</dbReference>
<organism evidence="1 2">
    <name type="scientific">Melia azedarach</name>
    <name type="common">Chinaberry tree</name>
    <dbReference type="NCBI Taxonomy" id="155640"/>
    <lineage>
        <taxon>Eukaryota</taxon>
        <taxon>Viridiplantae</taxon>
        <taxon>Streptophyta</taxon>
        <taxon>Embryophyta</taxon>
        <taxon>Tracheophyta</taxon>
        <taxon>Spermatophyta</taxon>
        <taxon>Magnoliopsida</taxon>
        <taxon>eudicotyledons</taxon>
        <taxon>Gunneridae</taxon>
        <taxon>Pentapetalae</taxon>
        <taxon>rosids</taxon>
        <taxon>malvids</taxon>
        <taxon>Sapindales</taxon>
        <taxon>Meliaceae</taxon>
        <taxon>Melia</taxon>
    </lineage>
</organism>
<comment type="caution">
    <text evidence="1">The sequence shown here is derived from an EMBL/GenBank/DDBJ whole genome shotgun (WGS) entry which is preliminary data.</text>
</comment>
<evidence type="ECO:0000313" key="1">
    <source>
        <dbReference type="EMBL" id="KAJ4713716.1"/>
    </source>
</evidence>
<proteinExistence type="predicted"/>
<accession>A0ACC1XRC6</accession>
<sequence length="377" mass="41983">MLKITRVKISAYRFLLARKKTGKFFNYVQFGSLTAHIELKSVASGLNIQWRGRSYAASVPSDAPKSQRGRKKVSKDERKAMVEAFVKTYRAAHDGKFPTASELRKNVGGSHYVLRIMLQELEYKSRTSSPDGGTETLLGNGLIKEHKASMDAGTQNEVDNTADDNVEIGDASDKHLETEGSPLASSVTKSRSFKEVEKPTAPDGQPDLFRIQSNLMNENSKDGTHSCLGKSEPEKMEGAKESQSDFVAMESHPIKEETDKTFHQDLDTVENSKKEEAEGVPSYFVATERHLLKRENEKVSHPSVGNAEEKGERVPSKELLESDGKKHEAKQYKGSPEPEKNATDISSRETNEAEAPKKSTLWGSLKLLADGFFRMWK</sequence>
<keyword evidence="2" id="KW-1185">Reference proteome</keyword>
<gene>
    <name evidence="1" type="ORF">OWV82_015771</name>
</gene>